<organism evidence="11 12">
    <name type="scientific">Vibrio ulleungensis</name>
    <dbReference type="NCBI Taxonomy" id="2807619"/>
    <lineage>
        <taxon>Bacteria</taxon>
        <taxon>Pseudomonadati</taxon>
        <taxon>Pseudomonadota</taxon>
        <taxon>Gammaproteobacteria</taxon>
        <taxon>Vibrionales</taxon>
        <taxon>Vibrionaceae</taxon>
        <taxon>Vibrio</taxon>
    </lineage>
</organism>
<gene>
    <name evidence="7 11" type="primary">sbcD</name>
    <name evidence="11" type="ORF">JQC93_01835</name>
</gene>
<reference evidence="11 12" key="1">
    <citation type="submission" date="2021-02" db="EMBL/GenBank/DDBJ databases">
        <authorList>
            <person name="Park J.-S."/>
        </authorList>
    </citation>
    <scope>NUCLEOTIDE SEQUENCE [LARGE SCALE GENOMIC DNA]</scope>
    <source>
        <strain evidence="11 12">188UL20-2</strain>
    </source>
</reference>
<feature type="domain" description="Nuclease SbcCD subunit D C-terminal" evidence="10">
    <location>
        <begin position="279"/>
        <end position="374"/>
    </location>
</feature>
<proteinExistence type="inferred from homology"/>
<dbReference type="RefSeq" id="WP_205156759.1">
    <property type="nucleotide sequence ID" value="NZ_JAFEUM010000001.1"/>
</dbReference>
<dbReference type="Pfam" id="PF00149">
    <property type="entry name" value="Metallophos"/>
    <property type="match status" value="1"/>
</dbReference>
<dbReference type="CDD" id="cd00840">
    <property type="entry name" value="MPP_Mre11_N"/>
    <property type="match status" value="1"/>
</dbReference>
<keyword evidence="7" id="KW-0233">DNA recombination</keyword>
<dbReference type="InterPro" id="IPR029052">
    <property type="entry name" value="Metallo-depent_PP-like"/>
</dbReference>
<accession>A0ABS2HC10</accession>
<feature type="region of interest" description="Disordered" evidence="8">
    <location>
        <begin position="402"/>
        <end position="424"/>
    </location>
</feature>
<dbReference type="Gene3D" id="3.60.21.10">
    <property type="match status" value="1"/>
</dbReference>
<evidence type="ECO:0000256" key="4">
    <source>
        <dbReference type="ARBA" id="ARBA00022722"/>
    </source>
</evidence>
<dbReference type="NCBIfam" id="NF008206">
    <property type="entry name" value="PRK10966.1"/>
    <property type="match status" value="1"/>
</dbReference>
<comment type="subunit">
    <text evidence="2 7">Heterodimer of SbcC and SbcD.</text>
</comment>
<name>A0ABS2HC10_9VIBR</name>
<evidence type="ECO:0000313" key="12">
    <source>
        <dbReference type="Proteomes" id="UP000809621"/>
    </source>
</evidence>
<comment type="function">
    <text evidence="7">SbcCD cleaves DNA hairpin structures. These structures can inhibit DNA replication and are intermediates in certain DNA recombination reactions. The complex acts as a 3'-&gt;5' double strand exonuclease that can open hairpins. It also has a 5' single-strand endonuclease activity.</text>
</comment>
<keyword evidence="7" id="KW-0255">Endonuclease</keyword>
<dbReference type="InterPro" id="IPR026843">
    <property type="entry name" value="SbcD_C"/>
</dbReference>
<comment type="caution">
    <text evidence="11">The sequence shown here is derived from an EMBL/GenBank/DDBJ whole genome shotgun (WGS) entry which is preliminary data.</text>
</comment>
<dbReference type="Proteomes" id="UP000809621">
    <property type="component" value="Unassembled WGS sequence"/>
</dbReference>
<protein>
    <recommendedName>
        <fullName evidence="3 7">Nuclease SbcCD subunit D</fullName>
    </recommendedName>
</protein>
<evidence type="ECO:0000256" key="6">
    <source>
        <dbReference type="ARBA" id="ARBA00022839"/>
    </source>
</evidence>
<dbReference type="PANTHER" id="PTHR30337">
    <property type="entry name" value="COMPONENT OF ATP-DEPENDENT DSDNA EXONUCLEASE"/>
    <property type="match status" value="1"/>
</dbReference>
<dbReference type="GO" id="GO:0004527">
    <property type="term" value="F:exonuclease activity"/>
    <property type="evidence" value="ECO:0007669"/>
    <property type="project" value="UniProtKB-KW"/>
</dbReference>
<keyword evidence="4 7" id="KW-0540">Nuclease</keyword>
<keyword evidence="5 7" id="KW-0378">Hydrolase</keyword>
<evidence type="ECO:0000256" key="3">
    <source>
        <dbReference type="ARBA" id="ARBA00013365"/>
    </source>
</evidence>
<dbReference type="InterPro" id="IPR004593">
    <property type="entry name" value="SbcD"/>
</dbReference>
<dbReference type="InterPro" id="IPR050535">
    <property type="entry name" value="DNA_Repair-Maintenance_Comp"/>
</dbReference>
<evidence type="ECO:0000313" key="11">
    <source>
        <dbReference type="EMBL" id="MBM7035133.1"/>
    </source>
</evidence>
<evidence type="ECO:0000259" key="10">
    <source>
        <dbReference type="Pfam" id="PF12320"/>
    </source>
</evidence>
<comment type="similarity">
    <text evidence="1 7">Belongs to the SbcD family.</text>
</comment>
<evidence type="ECO:0000259" key="9">
    <source>
        <dbReference type="Pfam" id="PF00149"/>
    </source>
</evidence>
<dbReference type="NCBIfam" id="TIGR00619">
    <property type="entry name" value="sbcd"/>
    <property type="match status" value="1"/>
</dbReference>
<evidence type="ECO:0000256" key="2">
    <source>
        <dbReference type="ARBA" id="ARBA00011322"/>
    </source>
</evidence>
<dbReference type="InterPro" id="IPR004843">
    <property type="entry name" value="Calcineurin-like_PHP"/>
</dbReference>
<dbReference type="Gene3D" id="3.30.160.720">
    <property type="match status" value="1"/>
</dbReference>
<dbReference type="SUPFAM" id="SSF56300">
    <property type="entry name" value="Metallo-dependent phosphatases"/>
    <property type="match status" value="1"/>
</dbReference>
<dbReference type="InterPro" id="IPR041796">
    <property type="entry name" value="Mre11_N"/>
</dbReference>
<keyword evidence="7" id="KW-0235">DNA replication</keyword>
<dbReference type="EMBL" id="JAFEUM010000001">
    <property type="protein sequence ID" value="MBM7035133.1"/>
    <property type="molecule type" value="Genomic_DNA"/>
</dbReference>
<evidence type="ECO:0000256" key="8">
    <source>
        <dbReference type="SAM" id="MobiDB-lite"/>
    </source>
</evidence>
<keyword evidence="12" id="KW-1185">Reference proteome</keyword>
<evidence type="ECO:0000256" key="1">
    <source>
        <dbReference type="ARBA" id="ARBA00010555"/>
    </source>
</evidence>
<dbReference type="PANTHER" id="PTHR30337:SF0">
    <property type="entry name" value="NUCLEASE SBCCD SUBUNIT D"/>
    <property type="match status" value="1"/>
</dbReference>
<feature type="domain" description="Calcineurin-like phosphoesterase" evidence="9">
    <location>
        <begin position="1"/>
        <end position="232"/>
    </location>
</feature>
<dbReference type="Pfam" id="PF12320">
    <property type="entry name" value="SbcD_C"/>
    <property type="match status" value="1"/>
</dbReference>
<keyword evidence="6 7" id="KW-0269">Exonuclease</keyword>
<feature type="compositionally biased region" description="Polar residues" evidence="8">
    <location>
        <begin position="402"/>
        <end position="413"/>
    </location>
</feature>
<evidence type="ECO:0000256" key="7">
    <source>
        <dbReference type="RuleBase" id="RU363069"/>
    </source>
</evidence>
<sequence length="424" mass="47444">MRLLHTSDWHLGQHFFTQSRLKEHQLFIDWLCDTVVSQSVDAIIVAGDVFDTGSPPSYARELYNQFVVRMHKLDCQVVILAGNHDSVAVLQESQQLLAYLNTSVITNASDDYDQQLVELRDNNGELGAVVCAVPFLRPRDVISQNQGISAQQRQLDLSQAISAHYLSLYQHAAERRDKHNPSAPIIGTGHLTTLGVSQSESVRDIYIGTLEGFASTEFPPFDYLALGHIHRPQRVSKNSNFRYSGSPIPLSFDEATTQKSVVIIDCNEQCQTTLHDIPVFRPLISLSGDLTEIESSINALEDSTLTTWLSISVSSVEQYSDLQAKIYAMLEPLNADVLRIQRQISSSTADSEVIEHSLDELLPLDVFERKLNQQLADDMTDVHKQRIERVTKQFNDILNQVETSQQDDPTSNIAADAPKQGTNK</sequence>
<evidence type="ECO:0000256" key="5">
    <source>
        <dbReference type="ARBA" id="ARBA00022801"/>
    </source>
</evidence>